<feature type="transmembrane region" description="Helical" evidence="1">
    <location>
        <begin position="362"/>
        <end position="395"/>
    </location>
</feature>
<keyword evidence="3" id="KW-1185">Reference proteome</keyword>
<evidence type="ECO:0000313" key="3">
    <source>
        <dbReference type="Proteomes" id="UP000469292"/>
    </source>
</evidence>
<gene>
    <name evidence="2" type="ORF">F6S87_07780</name>
</gene>
<dbReference type="EMBL" id="VYSG01000004">
    <property type="protein sequence ID" value="NEG70490.1"/>
    <property type="molecule type" value="Genomic_DNA"/>
</dbReference>
<evidence type="ECO:0008006" key="4">
    <source>
        <dbReference type="Google" id="ProtNLM"/>
    </source>
</evidence>
<feature type="transmembrane region" description="Helical" evidence="1">
    <location>
        <begin position="304"/>
        <end position="327"/>
    </location>
</feature>
<feature type="transmembrane region" description="Helical" evidence="1">
    <location>
        <begin position="624"/>
        <end position="641"/>
    </location>
</feature>
<dbReference type="RefSeq" id="WP_163228096.1">
    <property type="nucleotide sequence ID" value="NZ_VYSG01000004.1"/>
</dbReference>
<keyword evidence="1" id="KW-0812">Transmembrane</keyword>
<dbReference type="Proteomes" id="UP000469292">
    <property type="component" value="Unassembled WGS sequence"/>
</dbReference>
<protein>
    <recommendedName>
        <fullName evidence="4">Transmembrane protein</fullName>
    </recommendedName>
</protein>
<organism evidence="2 3">
    <name type="scientific">Bifidobacterium choloepi</name>
    <dbReference type="NCBI Taxonomy" id="2614131"/>
    <lineage>
        <taxon>Bacteria</taxon>
        <taxon>Bacillati</taxon>
        <taxon>Actinomycetota</taxon>
        <taxon>Actinomycetes</taxon>
        <taxon>Bifidobacteriales</taxon>
        <taxon>Bifidobacteriaceae</taxon>
        <taxon>Bifidobacterium</taxon>
    </lineage>
</organism>
<accession>A0A6I5ND71</accession>
<feature type="transmembrane region" description="Helical" evidence="1">
    <location>
        <begin position="568"/>
        <end position="586"/>
    </location>
</feature>
<feature type="transmembrane region" description="Helical" evidence="1">
    <location>
        <begin position="40"/>
        <end position="68"/>
    </location>
</feature>
<evidence type="ECO:0000313" key="2">
    <source>
        <dbReference type="EMBL" id="NEG70490.1"/>
    </source>
</evidence>
<comment type="caution">
    <text evidence="2">The sequence shown here is derived from an EMBL/GenBank/DDBJ whole genome shotgun (WGS) entry which is preliminary data.</text>
</comment>
<evidence type="ECO:0000256" key="1">
    <source>
        <dbReference type="SAM" id="Phobius"/>
    </source>
</evidence>
<feature type="transmembrane region" description="Helical" evidence="1">
    <location>
        <begin position="142"/>
        <end position="161"/>
    </location>
</feature>
<keyword evidence="1" id="KW-1133">Transmembrane helix</keyword>
<reference evidence="2 3" key="1">
    <citation type="submission" date="2019-09" db="EMBL/GenBank/DDBJ databases">
        <title>Phylogenetic characterization of a novel taxon of the genus Bifidobacterium: Bifidobacterium choloepi sp. nov.</title>
        <authorList>
            <person name="Modesto M."/>
            <person name="Satti M."/>
        </authorList>
    </citation>
    <scope>NUCLEOTIDE SEQUENCE [LARGE SCALE GENOMIC DNA]</scope>
    <source>
        <strain evidence="2 3">BRDM6</strain>
    </source>
</reference>
<keyword evidence="1" id="KW-0472">Membrane</keyword>
<name>A0A6I5ND71_9BIFI</name>
<dbReference type="AlphaFoldDB" id="A0A6I5ND71"/>
<feature type="transmembrane region" description="Helical" evidence="1">
    <location>
        <begin position="246"/>
        <end position="267"/>
    </location>
</feature>
<feature type="transmembrane region" description="Helical" evidence="1">
    <location>
        <begin position="598"/>
        <end position="618"/>
    </location>
</feature>
<proteinExistence type="predicted"/>
<sequence length="669" mass="73594">MIHITMSESLDDRMARQRQHIVSSHMTTAHRVLADTLPHILLSLALIFQLLIVTFLTVLSIACTAYIIRVTKGTGEGNGSTDILTNEKTGEPILYGPEFLTQRMHFYHGWPSAVFWLGLLVMIAIVVGAALLSSLQRVPERTVRNVMLTVVAIVQLAWVAMMNTQAYPAADTKSLAAIANAWNAGDISQFAKGACNVNGIDGVSTPAYYCASNTPAIYTYLHLYPFQAGPAMWFALVFKIFGADNYVAFQMVNAACMVIIVACLWSLTGMLMSDSPMTVRKAFSWNDSSHSRTPRSTRHCRSSLTTLVSPVQLPFAILTITCVPLMMMCSFCYTNMAGFMFVLLGVVILAKSTDIRRPLASVAAIIAGFSLCAAGVVFKTTFIIIVLAAIIAVVFTAWRMCCYWQMPVAIVLGALTTKATIIPEHILERFAGYSFGDGMPMSSWLVIGLRERPSTANATAALPGANMQGFWTGIALDIFNESNGNLAEQKAITNAFLTQRFHFFLTNLDAAFSFFLNKFEGEWAEPTFQSRYFSELSVSGSSFDGLLAKILSADQTSLFSGYVNVCQSLLYLLAFVGLIFLLARFLRQHFRSLPIPTIFTGTFLTAAFIGGFTCYIVWEAKGVYTFPFFLLLFPMAAYGAGRLGNCLGTATKVFLREKDYEHGQALKRQ</sequence>
<feature type="transmembrane region" description="Helical" evidence="1">
    <location>
        <begin position="113"/>
        <end position="135"/>
    </location>
</feature>